<proteinExistence type="predicted"/>
<evidence type="ECO:0000313" key="3">
    <source>
        <dbReference type="Proteomes" id="UP000252669"/>
    </source>
</evidence>
<organism evidence="2 3">
    <name type="scientific">Aliarcobacter vitoriensis</name>
    <dbReference type="NCBI Taxonomy" id="2011099"/>
    <lineage>
        <taxon>Bacteria</taxon>
        <taxon>Pseudomonadati</taxon>
        <taxon>Campylobacterota</taxon>
        <taxon>Epsilonproteobacteria</taxon>
        <taxon>Campylobacterales</taxon>
        <taxon>Arcobacteraceae</taxon>
        <taxon>Aliarcobacter</taxon>
    </lineage>
</organism>
<gene>
    <name evidence="2" type="ORF">CRU91_00875</name>
</gene>
<dbReference type="EMBL" id="PDKB01000001">
    <property type="protein sequence ID" value="RBQ30229.1"/>
    <property type="molecule type" value="Genomic_DNA"/>
</dbReference>
<evidence type="ECO:0000313" key="2">
    <source>
        <dbReference type="EMBL" id="RBQ30229.1"/>
    </source>
</evidence>
<keyword evidence="1" id="KW-0472">Membrane</keyword>
<keyword evidence="1" id="KW-0812">Transmembrane</keyword>
<name>A0A366MXM7_9BACT</name>
<keyword evidence="1" id="KW-1133">Transmembrane helix</keyword>
<accession>A0A366MXM7</accession>
<dbReference type="Proteomes" id="UP000252669">
    <property type="component" value="Unassembled WGS sequence"/>
</dbReference>
<comment type="caution">
    <text evidence="2">The sequence shown here is derived from an EMBL/GenBank/DDBJ whole genome shotgun (WGS) entry which is preliminary data.</text>
</comment>
<keyword evidence="3" id="KW-1185">Reference proteome</keyword>
<feature type="transmembrane region" description="Helical" evidence="1">
    <location>
        <begin position="283"/>
        <end position="300"/>
    </location>
</feature>
<dbReference type="AlphaFoldDB" id="A0A366MXM7"/>
<reference evidence="2 3" key="1">
    <citation type="submission" date="2017-10" db="EMBL/GenBank/DDBJ databases">
        <title>Genomics of the genus Arcobacter.</title>
        <authorList>
            <person name="Perez-Cataluna A."/>
            <person name="Figueras M.J."/>
        </authorList>
    </citation>
    <scope>NUCLEOTIDE SEQUENCE [LARGE SCALE GENOMIC DNA]</scope>
    <source>
        <strain evidence="2 3">CECT 9230</strain>
    </source>
</reference>
<dbReference type="OrthoDB" id="5341800at2"/>
<sequence>MFKKETFFINAVKQNNQLKVEYKKYLNSKEQSSDNSTFLIDGDVLPDNIVQKINIWQKENDFSYVSTILLSDTTKLIPKALSSKVKDCEIVNFDSLYDIAVLKTTLFETQNYFAKTGVDFIYSAFHIINSHIQKNKSKNELLFFIYNNRAYILIVDKNSVIVYNEVVDLLTFDAVRRSHFYEDDLEGQKLYDELYFLELSELLQKILKNFHQKHKDIFVQKISILFALRNLTKEQLSNLSQELMLKVDDYTIDIDEELFKLSQDNLNQKSFIKPRKKKKRRDFRYVFLVILFAILFYGAYKIYSMIDFKNIAIKLNLIEAKKELVLDKLPDHILNNSKKELRVEAIFKSIPNNLMINNFILNSNSVELKVLAKNDESLKLLNLALNSIYSSVDSKKVDEKQLENFEAIVIAKNELELKDVTYKVFTKDYLQDEDFDVESINEQLKMLLPENSIVKYIDRYDASKVDVFAFSVNAIIKEPKEFFELLTDINSELYSITLANPIVMKNTNLGIEVEFILEFNQLKN</sequence>
<evidence type="ECO:0000256" key="1">
    <source>
        <dbReference type="SAM" id="Phobius"/>
    </source>
</evidence>
<protein>
    <submittedName>
        <fullName evidence="2">Uncharacterized protein</fullName>
    </submittedName>
</protein>
<dbReference type="RefSeq" id="WP_113892464.1">
    <property type="nucleotide sequence ID" value="NZ_JANJGA010000002.1"/>
</dbReference>